<comment type="similarity">
    <text evidence="3">Belongs to the complement C6/C7/C8/C9 family.</text>
</comment>
<dbReference type="AlphaFoldDB" id="A0A673BGA4"/>
<keyword evidence="11" id="KW-1185">Reference proteome</keyword>
<evidence type="ECO:0000313" key="11">
    <source>
        <dbReference type="Proteomes" id="UP000472271"/>
    </source>
</evidence>
<dbReference type="GO" id="GO:0001913">
    <property type="term" value="P:T cell mediated cytotoxicity"/>
    <property type="evidence" value="ECO:0007669"/>
    <property type="project" value="TreeGrafter"/>
</dbReference>
<evidence type="ECO:0000256" key="8">
    <source>
        <dbReference type="SAM" id="SignalP"/>
    </source>
</evidence>
<evidence type="ECO:0000259" key="9">
    <source>
        <dbReference type="PROSITE" id="PS51412"/>
    </source>
</evidence>
<dbReference type="GO" id="GO:0001771">
    <property type="term" value="P:immunological synapse formation"/>
    <property type="evidence" value="ECO:0007669"/>
    <property type="project" value="TreeGrafter"/>
</dbReference>
<dbReference type="GO" id="GO:0005576">
    <property type="term" value="C:extracellular region"/>
    <property type="evidence" value="ECO:0007669"/>
    <property type="project" value="UniProtKB-SubCell"/>
</dbReference>
<dbReference type="GO" id="GO:0031640">
    <property type="term" value="P:killing of cells of another organism"/>
    <property type="evidence" value="ECO:0007669"/>
    <property type="project" value="UniProtKB-KW"/>
</dbReference>
<dbReference type="Proteomes" id="UP000472271">
    <property type="component" value="Chromosome 1"/>
</dbReference>
<evidence type="ECO:0000256" key="7">
    <source>
        <dbReference type="ARBA" id="ARBA00023157"/>
    </source>
</evidence>
<evidence type="ECO:0000256" key="1">
    <source>
        <dbReference type="ARBA" id="ARBA00004370"/>
    </source>
</evidence>
<dbReference type="GO" id="GO:0051607">
    <property type="term" value="P:defense response to virus"/>
    <property type="evidence" value="ECO:0007669"/>
    <property type="project" value="TreeGrafter"/>
</dbReference>
<keyword evidence="6" id="KW-0472">Membrane</keyword>
<reference evidence="10" key="2">
    <citation type="submission" date="2025-08" db="UniProtKB">
        <authorList>
            <consortium name="Ensembl"/>
        </authorList>
    </citation>
    <scope>IDENTIFICATION</scope>
</reference>
<dbReference type="Pfam" id="PF01823">
    <property type="entry name" value="MACPF"/>
    <property type="match status" value="1"/>
</dbReference>
<dbReference type="InterPro" id="IPR020863">
    <property type="entry name" value="MACPF_CS"/>
</dbReference>
<name>A0A673BGA4_9TELE</name>
<proteinExistence type="inferred from homology"/>
<organism evidence="10 11">
    <name type="scientific">Sphaeramia orbicularis</name>
    <name type="common">orbiculate cardinalfish</name>
    <dbReference type="NCBI Taxonomy" id="375764"/>
    <lineage>
        <taxon>Eukaryota</taxon>
        <taxon>Metazoa</taxon>
        <taxon>Chordata</taxon>
        <taxon>Craniata</taxon>
        <taxon>Vertebrata</taxon>
        <taxon>Euteleostomi</taxon>
        <taxon>Actinopterygii</taxon>
        <taxon>Neopterygii</taxon>
        <taxon>Teleostei</taxon>
        <taxon>Neoteleostei</taxon>
        <taxon>Acanthomorphata</taxon>
        <taxon>Gobiaria</taxon>
        <taxon>Kurtiformes</taxon>
        <taxon>Apogonoidei</taxon>
        <taxon>Apogonidae</taxon>
        <taxon>Apogoninae</taxon>
        <taxon>Sphaeramia</taxon>
    </lineage>
</organism>
<feature type="signal peptide" evidence="8">
    <location>
        <begin position="1"/>
        <end position="25"/>
    </location>
</feature>
<feature type="domain" description="MACPF" evidence="9">
    <location>
        <begin position="30"/>
        <end position="372"/>
    </location>
</feature>
<evidence type="ECO:0000256" key="4">
    <source>
        <dbReference type="ARBA" id="ARBA00022525"/>
    </source>
</evidence>
<dbReference type="Ensembl" id="ENSSORT00005040669.1">
    <property type="protein sequence ID" value="ENSSORP00005039657.1"/>
    <property type="gene ID" value="ENSSORG00005018501.1"/>
</dbReference>
<feature type="chain" id="PRO_5025428895" description="MACPF domain-containing protein" evidence="8">
    <location>
        <begin position="26"/>
        <end position="498"/>
    </location>
</feature>
<dbReference type="SMART" id="SM00457">
    <property type="entry name" value="MACPF"/>
    <property type="match status" value="1"/>
</dbReference>
<evidence type="ECO:0000256" key="5">
    <source>
        <dbReference type="ARBA" id="ARBA00022852"/>
    </source>
</evidence>
<keyword evidence="8" id="KW-0732">Signal</keyword>
<dbReference type="PROSITE" id="PS51412">
    <property type="entry name" value="MACPF_2"/>
    <property type="match status" value="1"/>
</dbReference>
<reference evidence="10" key="3">
    <citation type="submission" date="2025-09" db="UniProtKB">
        <authorList>
            <consortium name="Ensembl"/>
        </authorList>
    </citation>
    <scope>IDENTIFICATION</scope>
</reference>
<dbReference type="GO" id="GO:0022829">
    <property type="term" value="F:wide pore channel activity"/>
    <property type="evidence" value="ECO:0007669"/>
    <property type="project" value="TreeGrafter"/>
</dbReference>
<keyword evidence="5" id="KW-0204">Cytolysis</keyword>
<dbReference type="InterPro" id="IPR052784">
    <property type="entry name" value="Perforin-1_pore-forming"/>
</dbReference>
<dbReference type="GO" id="GO:0016020">
    <property type="term" value="C:membrane"/>
    <property type="evidence" value="ECO:0007669"/>
    <property type="project" value="UniProtKB-SubCell"/>
</dbReference>
<sequence>GPNPSSPRLHLLLFFLLLLASSGLSYEIGDFRQCRVAPFVPGYNLVGESLDMVTFERKGVHPVDIFTAMSPFRTCFLYRNPHQGNQLQKMLPLGLPWSNTGGLFRPYIKTFQTTPQTLQIHSVYCSTCIWSIFPKIPPDMFGLNVGGEHYDSYDYAKSRNREDQYTFSSHWHRCSFYRHTVRAKPLLDKDFEEDMKNLPRYYNSATKDKYRKFIRTYGTHYIYQVTLGGQVKRVAATRTCLSKLNSVSASESRWCLSLDLEVGLGMARLNPSCSNFLKNRGIRGYYYAGLYEQDTEVTGGNGWSGWVSNEYPDSEGYRQWKESLKGIPVIVKFFVKPLHDLVNDEARSGLVDAINEYTRDTDITVSVLQRSCRRPTHHSNCCPKRLGKGWLTVTIVRAWVRKQQRYRRRGDGHHIHILIKFHFPIFYLLQVDIGQKLKLELKDDDSIWQELLLSCSWDVTVGSYTLTCRGFRGTFEAKYELLCGPHLTGDDCDIYEPY</sequence>
<dbReference type="PANTHER" id="PTHR46096">
    <property type="entry name" value="PERFORIN-1"/>
    <property type="match status" value="1"/>
</dbReference>
<dbReference type="InterPro" id="IPR020864">
    <property type="entry name" value="MACPF"/>
</dbReference>
<accession>A0A673BGA4</accession>
<dbReference type="InParanoid" id="A0A673BGA4"/>
<dbReference type="PROSITE" id="PS00279">
    <property type="entry name" value="MACPF_1"/>
    <property type="match status" value="1"/>
</dbReference>
<reference evidence="10" key="1">
    <citation type="submission" date="2019-06" db="EMBL/GenBank/DDBJ databases">
        <authorList>
            <consortium name="Wellcome Sanger Institute Data Sharing"/>
        </authorList>
    </citation>
    <scope>NUCLEOTIDE SEQUENCE [LARGE SCALE GENOMIC DNA]</scope>
</reference>
<keyword evidence="7" id="KW-1015">Disulfide bond</keyword>
<evidence type="ECO:0000256" key="2">
    <source>
        <dbReference type="ARBA" id="ARBA00004613"/>
    </source>
</evidence>
<evidence type="ECO:0000256" key="6">
    <source>
        <dbReference type="ARBA" id="ARBA00023136"/>
    </source>
</evidence>
<dbReference type="PANTHER" id="PTHR46096:SF1">
    <property type="entry name" value="PERFORIN 1.5"/>
    <property type="match status" value="1"/>
</dbReference>
<protein>
    <recommendedName>
        <fullName evidence="9">MACPF domain-containing protein</fullName>
    </recommendedName>
</protein>
<keyword evidence="4" id="KW-0964">Secreted</keyword>
<evidence type="ECO:0000313" key="10">
    <source>
        <dbReference type="Ensembl" id="ENSSORP00005039657.1"/>
    </source>
</evidence>
<evidence type="ECO:0000256" key="3">
    <source>
        <dbReference type="ARBA" id="ARBA00009214"/>
    </source>
</evidence>
<comment type="subcellular location">
    <subcellularLocation>
        <location evidence="1">Membrane</location>
    </subcellularLocation>
    <subcellularLocation>
        <location evidence="2">Secreted</location>
    </subcellularLocation>
</comment>